<evidence type="ECO:0000256" key="1">
    <source>
        <dbReference type="SAM" id="MobiDB-lite"/>
    </source>
</evidence>
<keyword evidence="3" id="KW-1185">Reference proteome</keyword>
<sequence length="110" mass="12445">MAVVKNALNQDTSSAMMMSNDQDQSKFRSTTNLSLHNNDQWLYNKIDGTNSGGGKDELRDSFKRDMRELQKPFSKLSPRLEEFVPYSLVNNGLNGGFQTNNIALQNKNNI</sequence>
<comment type="caution">
    <text evidence="2">The sequence shown here is derived from an EMBL/GenBank/DDBJ whole genome shotgun (WGS) entry which is preliminary data.</text>
</comment>
<reference evidence="2 3" key="1">
    <citation type="journal article" date="2021" name="Plant Biotechnol. J.">
        <title>Multi-omics assisted identification of the key and species-specific regulatory components of drought-tolerant mechanisms in Gossypium stocksii.</title>
        <authorList>
            <person name="Yu D."/>
            <person name="Ke L."/>
            <person name="Zhang D."/>
            <person name="Wu Y."/>
            <person name="Sun Y."/>
            <person name="Mei J."/>
            <person name="Sun J."/>
            <person name="Sun Y."/>
        </authorList>
    </citation>
    <scope>NUCLEOTIDE SEQUENCE [LARGE SCALE GENOMIC DNA]</scope>
    <source>
        <strain evidence="3">cv. E1</strain>
        <tissue evidence="2">Leaf</tissue>
    </source>
</reference>
<dbReference type="EMBL" id="JAIQCV010000004">
    <property type="protein sequence ID" value="KAH1107582.1"/>
    <property type="molecule type" value="Genomic_DNA"/>
</dbReference>
<evidence type="ECO:0000313" key="3">
    <source>
        <dbReference type="Proteomes" id="UP000828251"/>
    </source>
</evidence>
<feature type="compositionally biased region" description="Polar residues" evidence="1">
    <location>
        <begin position="7"/>
        <end position="31"/>
    </location>
</feature>
<evidence type="ECO:0000313" key="2">
    <source>
        <dbReference type="EMBL" id="KAH1107582.1"/>
    </source>
</evidence>
<dbReference type="Proteomes" id="UP000828251">
    <property type="component" value="Unassembled WGS sequence"/>
</dbReference>
<accession>A0A9D3W3E5</accession>
<organism evidence="2 3">
    <name type="scientific">Gossypium stocksii</name>
    <dbReference type="NCBI Taxonomy" id="47602"/>
    <lineage>
        <taxon>Eukaryota</taxon>
        <taxon>Viridiplantae</taxon>
        <taxon>Streptophyta</taxon>
        <taxon>Embryophyta</taxon>
        <taxon>Tracheophyta</taxon>
        <taxon>Spermatophyta</taxon>
        <taxon>Magnoliopsida</taxon>
        <taxon>eudicotyledons</taxon>
        <taxon>Gunneridae</taxon>
        <taxon>Pentapetalae</taxon>
        <taxon>rosids</taxon>
        <taxon>malvids</taxon>
        <taxon>Malvales</taxon>
        <taxon>Malvaceae</taxon>
        <taxon>Malvoideae</taxon>
        <taxon>Gossypium</taxon>
    </lineage>
</organism>
<dbReference type="OrthoDB" id="10344915at2759"/>
<feature type="region of interest" description="Disordered" evidence="1">
    <location>
        <begin position="1"/>
        <end position="31"/>
    </location>
</feature>
<protein>
    <submittedName>
        <fullName evidence="2">Uncharacterized protein</fullName>
    </submittedName>
</protein>
<dbReference type="AlphaFoldDB" id="A0A9D3W3E5"/>
<gene>
    <name evidence="2" type="ORF">J1N35_011350</name>
</gene>
<proteinExistence type="predicted"/>
<name>A0A9D3W3E5_9ROSI</name>